<protein>
    <recommendedName>
        <fullName evidence="3">DUF1640 domain-containing protein</fullName>
    </recommendedName>
</protein>
<keyword evidence="1" id="KW-0812">Transmembrane</keyword>
<keyword evidence="1" id="KW-0472">Membrane</keyword>
<keyword evidence="1" id="KW-1133">Transmembrane helix</keyword>
<evidence type="ECO:0008006" key="3">
    <source>
        <dbReference type="Google" id="ProtNLM"/>
    </source>
</evidence>
<organism evidence="2">
    <name type="scientific">Dinoroseobacter phage vB_DshS_R26L</name>
    <dbReference type="NCBI Taxonomy" id="3161158"/>
    <lineage>
        <taxon>Viruses</taxon>
        <taxon>Duplodnaviria</taxon>
        <taxon>Heunggongvirae</taxon>
        <taxon>Uroviricota</taxon>
        <taxon>Caudoviricetes</taxon>
        <taxon>Nanhaivirus</taxon>
    </lineage>
</organism>
<accession>A0AAU7VHY3</accession>
<gene>
    <name evidence="2" type="ORF">vBDshSR26L_90</name>
</gene>
<proteinExistence type="predicted"/>
<evidence type="ECO:0000313" key="2">
    <source>
        <dbReference type="EMBL" id="XBW75405.1"/>
    </source>
</evidence>
<sequence length="87" mass="9885">MADEPNHHFLALDRRVGDLEAWRATQETQLAVREERDKHLDKRFDRLEEGVAEVKGYLLRIVWVVILAIVGSLMTFIISGGLSLVGN</sequence>
<name>A0AAU7VHY3_9CAUD</name>
<feature type="transmembrane region" description="Helical" evidence="1">
    <location>
        <begin position="61"/>
        <end position="85"/>
    </location>
</feature>
<reference evidence="2" key="1">
    <citation type="submission" date="2024-06" db="EMBL/GenBank/DDBJ databases">
        <authorList>
            <person name="Lu L."/>
            <person name="Wei N."/>
            <person name="Zhang R."/>
        </authorList>
    </citation>
    <scope>NUCLEOTIDE SEQUENCE</scope>
</reference>
<dbReference type="EMBL" id="PP882867">
    <property type="protein sequence ID" value="XBW75405.1"/>
    <property type="molecule type" value="Genomic_DNA"/>
</dbReference>
<evidence type="ECO:0000256" key="1">
    <source>
        <dbReference type="SAM" id="Phobius"/>
    </source>
</evidence>